<evidence type="ECO:0000259" key="1">
    <source>
        <dbReference type="Pfam" id="PF01048"/>
    </source>
</evidence>
<dbReference type="Proteomes" id="UP000218334">
    <property type="component" value="Unassembled WGS sequence"/>
</dbReference>
<sequence>MVVVVWNKGPGSAPVTIVSGRWLDNPSFPPRLPIEAMKDTLTDANFPRTTDLRVYHLGLRPGEVANRLITVGSPSRAHTIASYLDVTPKPFQLSSERGFLTITGRYKRVPVSIVSIGMGAPNMDFFVREVRECLVGDMLVIRLGSCGGLIHVPVGTVVVPKACISVTRNVDFDFVNPEENDDVPYKISKPVYADPEFHDVVHQALESVKPSGSTTPIVAGITNASADSFYSSQGRQTSFPDNNETLIEQIIASTSDVATLEMETHHLYHLAECWSKKRKVAKVSEAALPPLSTGPVKPVASSDKAAGTTTETSALAAPDTVIRAAAAQMVFASRTSQDFITPQQVQDTERWTGKGVLEALIRMELAADRVHPDEGSVWALQ</sequence>
<dbReference type="GO" id="GO:0006218">
    <property type="term" value="P:uridine catabolic process"/>
    <property type="evidence" value="ECO:0007669"/>
    <property type="project" value="TreeGrafter"/>
</dbReference>
<dbReference type="PANTHER" id="PTHR43691">
    <property type="entry name" value="URIDINE PHOSPHORYLASE"/>
    <property type="match status" value="1"/>
</dbReference>
<dbReference type="PANTHER" id="PTHR43691:SF14">
    <property type="entry name" value="URIDINE PHOSPHORYLASE"/>
    <property type="match status" value="1"/>
</dbReference>
<dbReference type="SUPFAM" id="SSF53167">
    <property type="entry name" value="Purine and uridine phosphorylases"/>
    <property type="match status" value="1"/>
</dbReference>
<evidence type="ECO:0000313" key="2">
    <source>
        <dbReference type="EMBL" id="PBK65173.1"/>
    </source>
</evidence>
<evidence type="ECO:0000313" key="3">
    <source>
        <dbReference type="Proteomes" id="UP000218334"/>
    </source>
</evidence>
<feature type="domain" description="Nucleoside phosphorylase" evidence="1">
    <location>
        <begin position="68"/>
        <end position="272"/>
    </location>
</feature>
<dbReference type="EMBL" id="KZ293447">
    <property type="protein sequence ID" value="PBK65173.1"/>
    <property type="molecule type" value="Genomic_DNA"/>
</dbReference>
<dbReference type="STRING" id="1076256.A0A2H3BMS5"/>
<protein>
    <submittedName>
        <fullName evidence="2">Purine and uridine phosphorylase</fullName>
    </submittedName>
</protein>
<organism evidence="2 3">
    <name type="scientific">Armillaria solidipes</name>
    <dbReference type="NCBI Taxonomy" id="1076256"/>
    <lineage>
        <taxon>Eukaryota</taxon>
        <taxon>Fungi</taxon>
        <taxon>Dikarya</taxon>
        <taxon>Basidiomycota</taxon>
        <taxon>Agaricomycotina</taxon>
        <taxon>Agaricomycetes</taxon>
        <taxon>Agaricomycetidae</taxon>
        <taxon>Agaricales</taxon>
        <taxon>Marasmiineae</taxon>
        <taxon>Physalacriaceae</taxon>
        <taxon>Armillaria</taxon>
    </lineage>
</organism>
<keyword evidence="3" id="KW-1185">Reference proteome</keyword>
<reference evidence="3" key="1">
    <citation type="journal article" date="2017" name="Nat. Ecol. Evol.">
        <title>Genome expansion and lineage-specific genetic innovations in the forest pathogenic fungi Armillaria.</title>
        <authorList>
            <person name="Sipos G."/>
            <person name="Prasanna A.N."/>
            <person name="Walter M.C."/>
            <person name="O'Connor E."/>
            <person name="Balint B."/>
            <person name="Krizsan K."/>
            <person name="Kiss B."/>
            <person name="Hess J."/>
            <person name="Varga T."/>
            <person name="Slot J."/>
            <person name="Riley R."/>
            <person name="Boka B."/>
            <person name="Rigling D."/>
            <person name="Barry K."/>
            <person name="Lee J."/>
            <person name="Mihaltcheva S."/>
            <person name="LaButti K."/>
            <person name="Lipzen A."/>
            <person name="Waldron R."/>
            <person name="Moloney N.M."/>
            <person name="Sperisen C."/>
            <person name="Kredics L."/>
            <person name="Vagvoelgyi C."/>
            <person name="Patrignani A."/>
            <person name="Fitzpatrick D."/>
            <person name="Nagy I."/>
            <person name="Doyle S."/>
            <person name="Anderson J.B."/>
            <person name="Grigoriev I.V."/>
            <person name="Gueldener U."/>
            <person name="Muensterkoetter M."/>
            <person name="Nagy L.G."/>
        </authorList>
    </citation>
    <scope>NUCLEOTIDE SEQUENCE [LARGE SCALE GENOMIC DNA]</scope>
    <source>
        <strain evidence="3">28-4</strain>
    </source>
</reference>
<dbReference type="GO" id="GO:0004850">
    <property type="term" value="F:uridine phosphorylase activity"/>
    <property type="evidence" value="ECO:0007669"/>
    <property type="project" value="TreeGrafter"/>
</dbReference>
<proteinExistence type="predicted"/>
<accession>A0A2H3BMS5</accession>
<name>A0A2H3BMS5_9AGAR</name>
<dbReference type="InterPro" id="IPR035994">
    <property type="entry name" value="Nucleoside_phosphorylase_sf"/>
</dbReference>
<dbReference type="Pfam" id="PF01048">
    <property type="entry name" value="PNP_UDP_1"/>
    <property type="match status" value="1"/>
</dbReference>
<dbReference type="GO" id="GO:0005829">
    <property type="term" value="C:cytosol"/>
    <property type="evidence" value="ECO:0007669"/>
    <property type="project" value="TreeGrafter"/>
</dbReference>
<dbReference type="AlphaFoldDB" id="A0A2H3BMS5"/>
<gene>
    <name evidence="2" type="ORF">ARMSODRAFT_961459</name>
</gene>
<dbReference type="InterPro" id="IPR000845">
    <property type="entry name" value="Nucleoside_phosphorylase_d"/>
</dbReference>
<dbReference type="CDD" id="cd17769">
    <property type="entry name" value="NP_TgUP-like"/>
    <property type="match status" value="1"/>
</dbReference>
<dbReference type="Gene3D" id="3.40.50.1580">
    <property type="entry name" value="Nucleoside phosphorylase domain"/>
    <property type="match status" value="1"/>
</dbReference>